<evidence type="ECO:0000313" key="2">
    <source>
        <dbReference type="Proteomes" id="UP001231675"/>
    </source>
</evidence>
<comment type="caution">
    <text evidence="1">The sequence shown here is derived from an EMBL/GenBank/DDBJ whole genome shotgun (WGS) entry which is preliminary data.</text>
</comment>
<proteinExistence type="predicted"/>
<reference evidence="1 2" key="1">
    <citation type="submission" date="2023-07" db="EMBL/GenBank/DDBJ databases">
        <title>Sequencing the genomes of 1000 actinobacteria strains.</title>
        <authorList>
            <person name="Klenk H.-P."/>
        </authorList>
    </citation>
    <scope>NUCLEOTIDE SEQUENCE [LARGE SCALE GENOMIC DNA]</scope>
    <source>
        <strain evidence="1 2">DSM 40229</strain>
    </source>
</reference>
<evidence type="ECO:0000313" key="1">
    <source>
        <dbReference type="EMBL" id="MDP9683690.1"/>
    </source>
</evidence>
<protein>
    <submittedName>
        <fullName evidence="1">Uncharacterized protein</fullName>
    </submittedName>
</protein>
<gene>
    <name evidence="1" type="ORF">J2S47_004192</name>
</gene>
<keyword evidence="2" id="KW-1185">Reference proteome</keyword>
<dbReference type="EMBL" id="JAURUD010000001">
    <property type="protein sequence ID" value="MDP9683690.1"/>
    <property type="molecule type" value="Genomic_DNA"/>
</dbReference>
<organism evidence="1 2">
    <name type="scientific">Streptomyces griseoviridis</name>
    <dbReference type="NCBI Taxonomy" id="45398"/>
    <lineage>
        <taxon>Bacteria</taxon>
        <taxon>Bacillati</taxon>
        <taxon>Actinomycetota</taxon>
        <taxon>Actinomycetes</taxon>
        <taxon>Kitasatosporales</taxon>
        <taxon>Streptomycetaceae</taxon>
        <taxon>Streptomyces</taxon>
    </lineage>
</organism>
<dbReference type="Proteomes" id="UP001231675">
    <property type="component" value="Unassembled WGS sequence"/>
</dbReference>
<accession>A0ABT9LKC7</accession>
<name>A0ABT9LKC7_STRGD</name>
<sequence>MAVLQQQMARGEAAGRLARALPGTAWGFSTGDSL</sequence>